<evidence type="ECO:0000256" key="2">
    <source>
        <dbReference type="ARBA" id="ARBA00008000"/>
    </source>
</evidence>
<proteinExistence type="inferred from homology"/>
<evidence type="ECO:0000256" key="6">
    <source>
        <dbReference type="ARBA" id="ARBA00023002"/>
    </source>
</evidence>
<dbReference type="RefSeq" id="WP_207047582.1">
    <property type="nucleotide sequence ID" value="NZ_JAFLNC010000006.1"/>
</dbReference>
<keyword evidence="5" id="KW-0809">Transit peptide</keyword>
<dbReference type="Gene3D" id="1.10.45.10">
    <property type="entry name" value="Vanillyl-alcohol Oxidase, Chain A, domain 4"/>
    <property type="match status" value="1"/>
</dbReference>
<evidence type="ECO:0000256" key="5">
    <source>
        <dbReference type="ARBA" id="ARBA00022946"/>
    </source>
</evidence>
<dbReference type="PANTHER" id="PTHR11748">
    <property type="entry name" value="D-LACTATE DEHYDROGENASE"/>
    <property type="match status" value="1"/>
</dbReference>
<accession>A0ABS3F9T6</accession>
<evidence type="ECO:0000313" key="10">
    <source>
        <dbReference type="Proteomes" id="UP000664761"/>
    </source>
</evidence>
<sequence>MTSRHPKMDQVISELTEILGTRCSTAAAVREQHGKDESWHFPKAPDAVCFARSTEEVSRIVSVCATHKVPVIPFAAGTSLEGHVNAVYGGVSIDLNEMNEILRVSPEDLDCTVQPGVRRKQLNEYLRDTGLFFPIDPGADASIGGMASTRASGTNAVRYGTMRENILSLKVVLPDGRVISTGHRAKKSAAGYDLTKLYIGSEGTLGIITEVTLRLYGIPEAISAATVSFPDIEGAIKSVILTIQSGIPVARIELLDEVQVDAVNRYSNLDLAVQPTLFLEFHGSSASVQEQAEQVSAICSEFGAEGFKWTTQAEERTKLWQARHDAAYAAMALRNGAQIWATDVCVPISRLADCILETKKDLAESFLVAPLVGHVGDGNFHLSFVIKKENPEELKEAERLNARLIERALSMDGTCTGEHGVGLGKKKYMYMEHGEAVDVMAAVKRALDPDNIMNPGKIIPDRAAE</sequence>
<evidence type="ECO:0000313" key="9">
    <source>
        <dbReference type="EMBL" id="MBO0335264.1"/>
    </source>
</evidence>
<dbReference type="InterPro" id="IPR036318">
    <property type="entry name" value="FAD-bd_PCMH-like_sf"/>
</dbReference>
<evidence type="ECO:0000256" key="1">
    <source>
        <dbReference type="ARBA" id="ARBA00001974"/>
    </source>
</evidence>
<dbReference type="Gene3D" id="3.30.70.2740">
    <property type="match status" value="1"/>
</dbReference>
<organism evidence="9 10">
    <name type="scientific">Sneathiella sedimenti</name>
    <dbReference type="NCBI Taxonomy" id="2816034"/>
    <lineage>
        <taxon>Bacteria</taxon>
        <taxon>Pseudomonadati</taxon>
        <taxon>Pseudomonadota</taxon>
        <taxon>Alphaproteobacteria</taxon>
        <taxon>Sneathiellales</taxon>
        <taxon>Sneathiellaceae</taxon>
        <taxon>Sneathiella</taxon>
    </lineage>
</organism>
<comment type="similarity">
    <text evidence="2">Belongs to the FAD-binding oxidoreductase/transferase type 4 family.</text>
</comment>
<comment type="caution">
    <text evidence="9">The sequence shown here is derived from an EMBL/GenBank/DDBJ whole genome shotgun (WGS) entry which is preliminary data.</text>
</comment>
<gene>
    <name evidence="9" type="ORF">J0X12_16705</name>
</gene>
<dbReference type="Gene3D" id="3.30.465.10">
    <property type="match status" value="1"/>
</dbReference>
<dbReference type="Proteomes" id="UP000664761">
    <property type="component" value="Unassembled WGS sequence"/>
</dbReference>
<dbReference type="EMBL" id="JAFLNC010000006">
    <property type="protein sequence ID" value="MBO0335264.1"/>
    <property type="molecule type" value="Genomic_DNA"/>
</dbReference>
<dbReference type="Pfam" id="PF02913">
    <property type="entry name" value="FAD-oxidase_C"/>
    <property type="match status" value="1"/>
</dbReference>
<evidence type="ECO:0000256" key="4">
    <source>
        <dbReference type="ARBA" id="ARBA00022827"/>
    </source>
</evidence>
<evidence type="ECO:0000256" key="3">
    <source>
        <dbReference type="ARBA" id="ARBA00022630"/>
    </source>
</evidence>
<keyword evidence="6" id="KW-0560">Oxidoreductase</keyword>
<keyword evidence="4" id="KW-0274">FAD</keyword>
<keyword evidence="3" id="KW-0285">Flavoprotein</keyword>
<reference evidence="9 10" key="1">
    <citation type="submission" date="2021-03" db="EMBL/GenBank/DDBJ databases">
        <title>Sneathiella sp. CAU 1612 isolated from Kang Won-do.</title>
        <authorList>
            <person name="Kim W."/>
        </authorList>
    </citation>
    <scope>NUCLEOTIDE SEQUENCE [LARGE SCALE GENOMIC DNA]</scope>
    <source>
        <strain evidence="9 10">CAU 1612</strain>
    </source>
</reference>
<protein>
    <recommendedName>
        <fullName evidence="7">D-lactate dehydrogenase (cytochrome)</fullName>
        <ecNumber evidence="7">1.1.2.4</ecNumber>
    </recommendedName>
</protein>
<dbReference type="Pfam" id="PF01565">
    <property type="entry name" value="FAD_binding_4"/>
    <property type="match status" value="1"/>
</dbReference>
<dbReference type="InterPro" id="IPR016164">
    <property type="entry name" value="FAD-linked_Oxase-like_C"/>
</dbReference>
<dbReference type="InterPro" id="IPR004113">
    <property type="entry name" value="FAD-bd_oxidored_4_C"/>
</dbReference>
<keyword evidence="10" id="KW-1185">Reference proteome</keyword>
<dbReference type="InterPro" id="IPR016171">
    <property type="entry name" value="Vanillyl_alc_oxidase_C-sub2"/>
</dbReference>
<feature type="domain" description="FAD-binding PCMH-type" evidence="8">
    <location>
        <begin position="41"/>
        <end position="218"/>
    </location>
</feature>
<dbReference type="SUPFAM" id="SSF55103">
    <property type="entry name" value="FAD-linked oxidases, C-terminal domain"/>
    <property type="match status" value="1"/>
</dbReference>
<evidence type="ECO:0000259" key="8">
    <source>
        <dbReference type="PROSITE" id="PS51387"/>
    </source>
</evidence>
<dbReference type="PROSITE" id="PS51387">
    <property type="entry name" value="FAD_PCMH"/>
    <property type="match status" value="1"/>
</dbReference>
<evidence type="ECO:0000256" key="7">
    <source>
        <dbReference type="ARBA" id="ARBA00038897"/>
    </source>
</evidence>
<dbReference type="InterPro" id="IPR016169">
    <property type="entry name" value="FAD-bd_PCMH_sub2"/>
</dbReference>
<name>A0ABS3F9T6_9PROT</name>
<dbReference type="InterPro" id="IPR016166">
    <property type="entry name" value="FAD-bd_PCMH"/>
</dbReference>
<comment type="cofactor">
    <cofactor evidence="1">
        <name>FAD</name>
        <dbReference type="ChEBI" id="CHEBI:57692"/>
    </cofactor>
</comment>
<dbReference type="PANTHER" id="PTHR11748:SF111">
    <property type="entry name" value="D-LACTATE DEHYDROGENASE, MITOCHONDRIAL-RELATED"/>
    <property type="match status" value="1"/>
</dbReference>
<dbReference type="InterPro" id="IPR006094">
    <property type="entry name" value="Oxid_FAD_bind_N"/>
</dbReference>
<dbReference type="EC" id="1.1.2.4" evidence="7"/>
<dbReference type="SUPFAM" id="SSF56176">
    <property type="entry name" value="FAD-binding/transporter-associated domain-like"/>
    <property type="match status" value="1"/>
</dbReference>